<proteinExistence type="predicted"/>
<dbReference type="PANTHER" id="PTHR38011">
    <property type="entry name" value="DIHYDROFOLATE REDUCTASE FAMILY PROTEIN (AFU_ORTHOLOGUE AFUA_8G06820)"/>
    <property type="match status" value="1"/>
</dbReference>
<evidence type="ECO:0000256" key="2">
    <source>
        <dbReference type="ARBA" id="ARBA00022857"/>
    </source>
</evidence>
<organism evidence="5 6">
    <name type="scientific">Actinocatenispora rupis</name>
    <dbReference type="NCBI Taxonomy" id="519421"/>
    <lineage>
        <taxon>Bacteria</taxon>
        <taxon>Bacillati</taxon>
        <taxon>Actinomycetota</taxon>
        <taxon>Actinomycetes</taxon>
        <taxon>Micromonosporales</taxon>
        <taxon>Micromonosporaceae</taxon>
        <taxon>Actinocatenispora</taxon>
    </lineage>
</organism>
<dbReference type="EMBL" id="BOMB01000001">
    <property type="protein sequence ID" value="GID09487.1"/>
    <property type="molecule type" value="Genomic_DNA"/>
</dbReference>
<keyword evidence="2" id="KW-0521">NADP</keyword>
<dbReference type="Proteomes" id="UP000612808">
    <property type="component" value="Unassembled WGS sequence"/>
</dbReference>
<gene>
    <name evidence="5" type="ORF">Aru02nite_03760</name>
</gene>
<comment type="caution">
    <text evidence="5">The sequence shown here is derived from an EMBL/GenBank/DDBJ whole genome shotgun (WGS) entry which is preliminary data.</text>
</comment>
<dbReference type="GO" id="GO:0008703">
    <property type="term" value="F:5-amino-6-(5-phosphoribosylamino)uracil reductase activity"/>
    <property type="evidence" value="ECO:0007669"/>
    <property type="project" value="InterPro"/>
</dbReference>
<dbReference type="PANTHER" id="PTHR38011:SF7">
    <property type="entry name" value="2,5-DIAMINO-6-RIBOSYLAMINO-4(3H)-PYRIMIDINONE 5'-PHOSPHATE REDUCTASE"/>
    <property type="match status" value="1"/>
</dbReference>
<evidence type="ECO:0000313" key="5">
    <source>
        <dbReference type="EMBL" id="GID09487.1"/>
    </source>
</evidence>
<evidence type="ECO:0000313" key="6">
    <source>
        <dbReference type="Proteomes" id="UP000612808"/>
    </source>
</evidence>
<comment type="pathway">
    <text evidence="1">Cofactor biosynthesis; riboflavin biosynthesis.</text>
</comment>
<sequence length="248" mass="25966">MTGMYRLWPDPAATELTDDELLGCYLPADRSRPYVRVNFVTSADGAVSVAGYSAGLSGGADKRVFGLLRRVCDAVMVGAGTLRHEGYGAMRLGARSRAWRRDAGLAEYPPLVLVSSRLELDPASEMFADAPTRPIVVTHGGSPVDRRTALAEVADVLVHGDAEVDLPAALADLAGRGLTQVLCEGGPHLLGSLTAADAVDELCLTVSPQLAGPGAGRITAGPPTTGRGLQLAHVLAADDNLLLRYVRE</sequence>
<name>A0A8J3NAF1_9ACTN</name>
<keyword evidence="6" id="KW-1185">Reference proteome</keyword>
<dbReference type="InterPro" id="IPR024072">
    <property type="entry name" value="DHFR-like_dom_sf"/>
</dbReference>
<dbReference type="GO" id="GO:0009231">
    <property type="term" value="P:riboflavin biosynthetic process"/>
    <property type="evidence" value="ECO:0007669"/>
    <property type="project" value="InterPro"/>
</dbReference>
<protein>
    <recommendedName>
        <fullName evidence="4">Bacterial bifunctional deaminase-reductase C-terminal domain-containing protein</fullName>
    </recommendedName>
</protein>
<dbReference type="SUPFAM" id="SSF53597">
    <property type="entry name" value="Dihydrofolate reductase-like"/>
    <property type="match status" value="1"/>
</dbReference>
<evidence type="ECO:0000256" key="3">
    <source>
        <dbReference type="ARBA" id="ARBA00023002"/>
    </source>
</evidence>
<dbReference type="Pfam" id="PF01872">
    <property type="entry name" value="RibD_C"/>
    <property type="match status" value="1"/>
</dbReference>
<dbReference type="RefSeq" id="WP_203654316.1">
    <property type="nucleotide sequence ID" value="NZ_BAAAZM010000010.1"/>
</dbReference>
<dbReference type="InterPro" id="IPR002734">
    <property type="entry name" value="RibDG_C"/>
</dbReference>
<feature type="domain" description="Bacterial bifunctional deaminase-reductase C-terminal" evidence="4">
    <location>
        <begin position="33"/>
        <end position="241"/>
    </location>
</feature>
<dbReference type="InterPro" id="IPR050765">
    <property type="entry name" value="Riboflavin_Biosynth_HTPR"/>
</dbReference>
<evidence type="ECO:0000259" key="4">
    <source>
        <dbReference type="Pfam" id="PF01872"/>
    </source>
</evidence>
<dbReference type="AlphaFoldDB" id="A0A8J3NAF1"/>
<reference evidence="5" key="1">
    <citation type="submission" date="2021-01" db="EMBL/GenBank/DDBJ databases">
        <title>Whole genome shotgun sequence of Actinocatenispora rupis NBRC 107355.</title>
        <authorList>
            <person name="Komaki H."/>
            <person name="Tamura T."/>
        </authorList>
    </citation>
    <scope>NUCLEOTIDE SEQUENCE</scope>
    <source>
        <strain evidence="5">NBRC 107355</strain>
    </source>
</reference>
<keyword evidence="3" id="KW-0560">Oxidoreductase</keyword>
<accession>A0A8J3NAF1</accession>
<dbReference type="Gene3D" id="3.40.430.10">
    <property type="entry name" value="Dihydrofolate Reductase, subunit A"/>
    <property type="match status" value="1"/>
</dbReference>
<evidence type="ECO:0000256" key="1">
    <source>
        <dbReference type="ARBA" id="ARBA00005104"/>
    </source>
</evidence>